<feature type="compositionally biased region" description="Polar residues" evidence="1">
    <location>
        <begin position="148"/>
        <end position="157"/>
    </location>
</feature>
<feature type="compositionally biased region" description="Basic and acidic residues" evidence="1">
    <location>
        <begin position="108"/>
        <end position="125"/>
    </location>
</feature>
<accession>A0A2U8I437</accession>
<dbReference type="EMBL" id="CP021659">
    <property type="protein sequence ID" value="AWK13901.1"/>
    <property type="molecule type" value="Genomic_DNA"/>
</dbReference>
<proteinExistence type="predicted"/>
<dbReference type="Proteomes" id="UP000261875">
    <property type="component" value="Chromosome"/>
</dbReference>
<feature type="compositionally biased region" description="Polar residues" evidence="1">
    <location>
        <begin position="91"/>
        <end position="102"/>
    </location>
</feature>
<evidence type="ECO:0000313" key="3">
    <source>
        <dbReference type="Proteomes" id="UP000261875"/>
    </source>
</evidence>
<gene>
    <name evidence="2" type="ORF">CCS41_04500</name>
</gene>
<reference evidence="2 3" key="1">
    <citation type="submission" date="2017-05" db="EMBL/GenBank/DDBJ databases">
        <title>Genome sequence of Candidatus Fukatsuia symbiotica and Candidatus Hamiltonella defensa from Acyrthosiphon pisum strain 5D.</title>
        <authorList>
            <person name="Patel V.A."/>
            <person name="Chevignon G."/>
            <person name="Russell J.A."/>
            <person name="Oliver K.M."/>
        </authorList>
    </citation>
    <scope>NUCLEOTIDE SEQUENCE [LARGE SCALE GENOMIC DNA]</scope>
    <source>
        <strain evidence="2 3">5D</strain>
    </source>
</reference>
<evidence type="ECO:0000313" key="2">
    <source>
        <dbReference type="EMBL" id="AWK13901.1"/>
    </source>
</evidence>
<organism evidence="2 3">
    <name type="scientific">Candidatus Fukatsuia symbiotica</name>
    <dbReference type="NCBI Taxonomy" id="1878942"/>
    <lineage>
        <taxon>Bacteria</taxon>
        <taxon>Pseudomonadati</taxon>
        <taxon>Pseudomonadota</taxon>
        <taxon>Gammaproteobacteria</taxon>
        <taxon>Enterobacterales</taxon>
        <taxon>Yersiniaceae</taxon>
        <taxon>Candidatus Fukatsuia</taxon>
    </lineage>
</organism>
<protein>
    <submittedName>
        <fullName evidence="2">Uncharacterized protein</fullName>
    </submittedName>
</protein>
<feature type="region of interest" description="Disordered" evidence="1">
    <location>
        <begin position="91"/>
        <end position="157"/>
    </location>
</feature>
<feature type="region of interest" description="Disordered" evidence="1">
    <location>
        <begin position="1"/>
        <end position="29"/>
    </location>
</feature>
<dbReference type="AlphaFoldDB" id="A0A2U8I437"/>
<sequence>MPEPASIPASSASQTHNMQPDSSQQSRPKSCFYRLIETCNNSFQKLILGEERMKKIKPKADLALADYEKNYPPKNQKHSFVVNIASILNESSGVPAPRSSSAPLMHNRLAETKEETPRKPGRQADQESDNQEGGKLASHRLGSVKMGNFTTGAFSPT</sequence>
<name>A0A2U8I437_9GAMM</name>
<dbReference type="KEGG" id="fsm:CCS41_04500"/>
<evidence type="ECO:0000256" key="1">
    <source>
        <dbReference type="SAM" id="MobiDB-lite"/>
    </source>
</evidence>
<feature type="compositionally biased region" description="Polar residues" evidence="1">
    <location>
        <begin position="14"/>
        <end position="28"/>
    </location>
</feature>
<keyword evidence="3" id="KW-1185">Reference proteome</keyword>
<feature type="compositionally biased region" description="Low complexity" evidence="1">
    <location>
        <begin position="1"/>
        <end position="13"/>
    </location>
</feature>